<dbReference type="PANTHER" id="PTHR11616:SF325">
    <property type="entry name" value="TRANSPORTER"/>
    <property type="match status" value="1"/>
</dbReference>
<protein>
    <recommendedName>
        <fullName evidence="8">Transporter</fullName>
    </recommendedName>
</protein>
<feature type="binding site" evidence="6">
    <location>
        <position position="60"/>
    </location>
    <ligand>
        <name>Na(+)</name>
        <dbReference type="ChEBI" id="CHEBI:29101"/>
        <label>1</label>
    </ligand>
</feature>
<dbReference type="PROSITE" id="PS50267">
    <property type="entry name" value="NA_NEUROTRAN_SYMP_3"/>
    <property type="match status" value="1"/>
</dbReference>
<keyword evidence="2 8" id="KW-0813">Transport</keyword>
<organism evidence="10">
    <name type="scientific">Sinonovacula rivularis</name>
    <dbReference type="NCBI Taxonomy" id="489091"/>
    <lineage>
        <taxon>Eukaryota</taxon>
        <taxon>Metazoa</taxon>
        <taxon>Spiralia</taxon>
        <taxon>Lophotrochozoa</taxon>
        <taxon>Mollusca</taxon>
        <taxon>Bivalvia</taxon>
        <taxon>Autobranchia</taxon>
        <taxon>Heteroconchia</taxon>
        <taxon>Euheterodonta</taxon>
        <taxon>Imparidentia</taxon>
        <taxon>Neoheterodontei</taxon>
        <taxon>Cardiida</taxon>
        <taxon>Tellinoidea</taxon>
        <taxon>Solecurtidae</taxon>
        <taxon>Sinonovacula</taxon>
    </lineage>
</organism>
<dbReference type="InterPro" id="IPR000175">
    <property type="entry name" value="Na/ntran_symport"/>
</dbReference>
<dbReference type="GO" id="GO:0005332">
    <property type="term" value="F:gamma-aminobutyric acid:sodium:chloride symporter activity"/>
    <property type="evidence" value="ECO:0007669"/>
    <property type="project" value="TreeGrafter"/>
</dbReference>
<keyword evidence="8" id="KW-0769">Symport</keyword>
<evidence type="ECO:0000256" key="6">
    <source>
        <dbReference type="PIRSR" id="PIRSR600175-1"/>
    </source>
</evidence>
<evidence type="ECO:0000256" key="2">
    <source>
        <dbReference type="ARBA" id="ARBA00022448"/>
    </source>
</evidence>
<feature type="transmembrane region" description="Helical" evidence="9">
    <location>
        <begin position="47"/>
        <end position="65"/>
    </location>
</feature>
<feature type="binding site" evidence="6">
    <location>
        <position position="55"/>
    </location>
    <ligand>
        <name>Na(+)</name>
        <dbReference type="ChEBI" id="CHEBI:29101"/>
        <label>1</label>
    </ligand>
</feature>
<feature type="binding site" evidence="6">
    <location>
        <position position="401"/>
    </location>
    <ligand>
        <name>Na(+)</name>
        <dbReference type="ChEBI" id="CHEBI:29101"/>
        <label>1</label>
    </ligand>
</feature>
<keyword evidence="7" id="KW-1015">Disulfide bond</keyword>
<dbReference type="EMBL" id="OQ971961">
    <property type="protein sequence ID" value="WLN44335.1"/>
    <property type="molecule type" value="mRNA"/>
</dbReference>
<feature type="transmembrane region" description="Helical" evidence="9">
    <location>
        <begin position="543"/>
        <end position="565"/>
    </location>
</feature>
<evidence type="ECO:0000256" key="3">
    <source>
        <dbReference type="ARBA" id="ARBA00022692"/>
    </source>
</evidence>
<evidence type="ECO:0000256" key="8">
    <source>
        <dbReference type="RuleBase" id="RU003732"/>
    </source>
</evidence>
<feature type="transmembrane region" description="Helical" evidence="9">
    <location>
        <begin position="385"/>
        <end position="406"/>
    </location>
</feature>
<feature type="transmembrane region" description="Helical" evidence="9">
    <location>
        <begin position="326"/>
        <end position="351"/>
    </location>
</feature>
<evidence type="ECO:0000256" key="9">
    <source>
        <dbReference type="SAM" id="Phobius"/>
    </source>
</evidence>
<dbReference type="SUPFAM" id="SSF161070">
    <property type="entry name" value="SNF-like"/>
    <property type="match status" value="1"/>
</dbReference>
<feature type="transmembrane region" description="Helical" evidence="9">
    <location>
        <begin position="427"/>
        <end position="447"/>
    </location>
</feature>
<proteinExistence type="evidence at transcript level"/>
<feature type="binding site" evidence="6">
    <location>
        <position position="300"/>
    </location>
    <ligand>
        <name>Na(+)</name>
        <dbReference type="ChEBI" id="CHEBI:29101"/>
        <label>1</label>
    </ligand>
</feature>
<dbReference type="PANTHER" id="PTHR11616">
    <property type="entry name" value="SODIUM/CHLORIDE DEPENDENT TRANSPORTER"/>
    <property type="match status" value="1"/>
</dbReference>
<dbReference type="GO" id="GO:0005886">
    <property type="term" value="C:plasma membrane"/>
    <property type="evidence" value="ECO:0007669"/>
    <property type="project" value="TreeGrafter"/>
</dbReference>
<feature type="transmembrane region" description="Helical" evidence="9">
    <location>
        <begin position="77"/>
        <end position="98"/>
    </location>
</feature>
<feature type="binding site" evidence="6">
    <location>
        <position position="56"/>
    </location>
    <ligand>
        <name>Na(+)</name>
        <dbReference type="ChEBI" id="CHEBI:29101"/>
        <label>1</label>
    </ligand>
</feature>
<comment type="similarity">
    <text evidence="8">Belongs to the sodium:neurotransmitter symporter (SNF) (TC 2.A.22) family.</text>
</comment>
<dbReference type="AlphaFoldDB" id="A0AA49X8G0"/>
<keyword evidence="4 9" id="KW-1133">Transmembrane helix</keyword>
<evidence type="ECO:0000256" key="4">
    <source>
        <dbReference type="ARBA" id="ARBA00022989"/>
    </source>
</evidence>
<dbReference type="NCBIfam" id="NF037979">
    <property type="entry name" value="Na_transp"/>
    <property type="match status" value="1"/>
</dbReference>
<keyword evidence="6" id="KW-0915">Sodium</keyword>
<keyword evidence="3 8" id="KW-0812">Transmembrane</keyword>
<feature type="transmembrane region" description="Helical" evidence="9">
    <location>
        <begin position="119"/>
        <end position="141"/>
    </location>
</feature>
<dbReference type="InterPro" id="IPR037272">
    <property type="entry name" value="SNS_sf"/>
</dbReference>
<dbReference type="PROSITE" id="PS00610">
    <property type="entry name" value="NA_NEUROTRAN_SYMP_1"/>
    <property type="match status" value="1"/>
</dbReference>
<evidence type="ECO:0000256" key="7">
    <source>
        <dbReference type="PIRSR" id="PIRSR600175-2"/>
    </source>
</evidence>
<dbReference type="GO" id="GO:0046872">
    <property type="term" value="F:metal ion binding"/>
    <property type="evidence" value="ECO:0007669"/>
    <property type="project" value="UniProtKB-KW"/>
</dbReference>
<feature type="binding site" evidence="6">
    <location>
        <position position="332"/>
    </location>
    <ligand>
        <name>Na(+)</name>
        <dbReference type="ChEBI" id="CHEBI:29101"/>
        <label>1</label>
    </ligand>
</feature>
<accession>A0AA49X8G0</accession>
<dbReference type="CDD" id="cd11496">
    <property type="entry name" value="SLC6sbd-TauT-like"/>
    <property type="match status" value="1"/>
</dbReference>
<feature type="transmembrane region" description="Helical" evidence="9">
    <location>
        <begin position="502"/>
        <end position="523"/>
    </location>
</feature>
<dbReference type="PRINTS" id="PR00176">
    <property type="entry name" value="NANEUSMPORT"/>
</dbReference>
<dbReference type="Pfam" id="PF00209">
    <property type="entry name" value="SNF"/>
    <property type="match status" value="1"/>
</dbReference>
<evidence type="ECO:0000256" key="1">
    <source>
        <dbReference type="ARBA" id="ARBA00004141"/>
    </source>
</evidence>
<dbReference type="PROSITE" id="PS00754">
    <property type="entry name" value="NA_NEUROTRAN_SYMP_2"/>
    <property type="match status" value="1"/>
</dbReference>
<feature type="transmembrane region" description="Helical" evidence="9">
    <location>
        <begin position="215"/>
        <end position="238"/>
    </location>
</feature>
<evidence type="ECO:0000313" key="10">
    <source>
        <dbReference type="EMBL" id="WLN44335.1"/>
    </source>
</evidence>
<keyword evidence="6" id="KW-0479">Metal-binding</keyword>
<feature type="transmembrane region" description="Helical" evidence="9">
    <location>
        <begin position="250"/>
        <end position="277"/>
    </location>
</feature>
<comment type="subcellular location">
    <subcellularLocation>
        <location evidence="1">Membrane</location>
        <topology evidence="1">Multi-pass membrane protein</topology>
    </subcellularLocation>
</comment>
<feature type="binding site" evidence="6">
    <location>
        <position position="400"/>
    </location>
    <ligand>
        <name>Na(+)</name>
        <dbReference type="ChEBI" id="CHEBI:29101"/>
        <label>1</label>
    </ligand>
</feature>
<reference evidence="10" key="1">
    <citation type="submission" date="2023-05" db="EMBL/GenBank/DDBJ databases">
        <authorList>
            <person name="Wang S.S."/>
        </authorList>
    </citation>
    <scope>NUCLEOTIDE SEQUENCE</scope>
    <source>
        <strain evidence="10">SLC6</strain>
    </source>
</reference>
<sequence>MGKGHGKIQDKHVELEHLGKSQDVVNSNKDETMTNEQRGTWAGELDFVLACIGFAVGLGNIWRFPYLCYKNGGGAFLVPYMICLLTCGMPVLLLEFGLGQYMAKGSVAAWGNIAPAFQGIGIASLVITFLMNIYYIVVLAWTGHYFISSMSAILPWSHCKNSWNTPRCFAGKEIKTTTNISSIIGQDNKTVDATVEYWERGVLRLSGGIDEPGQIVWQLAVSLACVWVLVYFCVWRGVRWTGKVVYFTALFPYVILTCLIIRGITLDGAADGLVFYFKPDFSRLGDSQVWIDGATQIFFSYAIALGAMITLGSYNKFHNNFFRDCIVISCFNTGTSLYGGVAVFSALGYMAKQQNMTVGEVAESGPGLVFIAYPKAVSQMPFPQLWAVLFFFMVLLIGLDSQFVGVEGFLTPIMDMFPRHLYKMKNRILLTGVYCLLNFLLGLSMVTEGGMYVFQLFDYYSASGLVLLWVCFFEATVISWVFGADRFMDAFEIMIGRRISVAFVVCWKIITPIITLGAFLFMLVTFTPLTYNKTYIYPRVAQGLGLCMALISIACIPAVFLYRMVQAQGSLVQRWKHLTTPVLQKHQVHDKWRAHSFS</sequence>
<feature type="transmembrane region" description="Helical" evidence="9">
    <location>
        <begin position="297"/>
        <end position="314"/>
    </location>
</feature>
<keyword evidence="5 9" id="KW-0472">Membrane</keyword>
<feature type="binding site" evidence="6">
    <location>
        <position position="53"/>
    </location>
    <ligand>
        <name>Na(+)</name>
        <dbReference type="ChEBI" id="CHEBI:29101"/>
        <label>1</label>
    </ligand>
</feature>
<evidence type="ECO:0000256" key="5">
    <source>
        <dbReference type="ARBA" id="ARBA00023136"/>
    </source>
</evidence>
<feature type="disulfide bond" evidence="7">
    <location>
        <begin position="159"/>
        <end position="168"/>
    </location>
</feature>
<name>A0AA49X8G0_9BIVA</name>
<feature type="transmembrane region" description="Helical" evidence="9">
    <location>
        <begin position="459"/>
        <end position="482"/>
    </location>
</feature>